<evidence type="ECO:0000256" key="7">
    <source>
        <dbReference type="RuleBase" id="RU000354"/>
    </source>
</evidence>
<keyword evidence="5 7" id="KW-0339">Growth factor</keyword>
<evidence type="ECO:0000256" key="2">
    <source>
        <dbReference type="ARBA" id="ARBA00009832"/>
    </source>
</evidence>
<dbReference type="SUPFAM" id="SSF57501">
    <property type="entry name" value="Cystine-knot cytokines"/>
    <property type="match status" value="1"/>
</dbReference>
<dbReference type="InterPro" id="IPR029034">
    <property type="entry name" value="Cystine-knot_cytokine"/>
</dbReference>
<feature type="non-terminal residue" evidence="9">
    <location>
        <position position="1"/>
    </location>
</feature>
<organism evidence="9 10">
    <name type="scientific">Polyodon spathula</name>
    <name type="common">North American paddlefish</name>
    <name type="synonym">Squalus spathula</name>
    <dbReference type="NCBI Taxonomy" id="7913"/>
    <lineage>
        <taxon>Eukaryota</taxon>
        <taxon>Metazoa</taxon>
        <taxon>Chordata</taxon>
        <taxon>Craniata</taxon>
        <taxon>Vertebrata</taxon>
        <taxon>Euteleostomi</taxon>
        <taxon>Actinopterygii</taxon>
        <taxon>Chondrostei</taxon>
        <taxon>Acipenseriformes</taxon>
        <taxon>Polyodontidae</taxon>
        <taxon>Polyodon</taxon>
    </lineage>
</organism>
<evidence type="ECO:0000256" key="3">
    <source>
        <dbReference type="ARBA" id="ARBA00022525"/>
    </source>
</evidence>
<proteinExistence type="inferred from homology"/>
<keyword evidence="10" id="KW-1185">Reference proteome</keyword>
<protein>
    <submittedName>
        <fullName evidence="9">NRTN protein</fullName>
    </submittedName>
</protein>
<dbReference type="InterPro" id="IPR043401">
    <property type="entry name" value="GDNF_fam"/>
</dbReference>
<keyword evidence="3" id="KW-0964">Secreted</keyword>
<comment type="subcellular location">
    <subcellularLocation>
        <location evidence="1">Secreted</location>
    </subcellularLocation>
</comment>
<evidence type="ECO:0000259" key="8">
    <source>
        <dbReference type="PROSITE" id="PS51362"/>
    </source>
</evidence>
<keyword evidence="6" id="KW-1015">Disulfide bond</keyword>
<dbReference type="PANTHER" id="PTHR12173:SF3">
    <property type="entry name" value="NEURTURIN"/>
    <property type="match status" value="1"/>
</dbReference>
<evidence type="ECO:0000256" key="1">
    <source>
        <dbReference type="ARBA" id="ARBA00004613"/>
    </source>
</evidence>
<dbReference type="InterPro" id="IPR001839">
    <property type="entry name" value="TGF-b_C"/>
</dbReference>
<evidence type="ECO:0000256" key="4">
    <source>
        <dbReference type="ARBA" id="ARBA00022729"/>
    </source>
</evidence>
<dbReference type="Proteomes" id="UP001166093">
    <property type="component" value="Unassembled WGS sequence"/>
</dbReference>
<comment type="caution">
    <text evidence="9">The sequence shown here is derived from an EMBL/GenBank/DDBJ whole genome shotgun (WGS) entry which is preliminary data.</text>
</comment>
<sequence length="50" mass="5805">MKRSGQVKKGKARHKPCCRPTSYDDDFSFLDNNYEYRTIKEVSAKECGCI</sequence>
<feature type="domain" description="TGF-beta family profile" evidence="8">
    <location>
        <begin position="1"/>
        <end position="50"/>
    </location>
</feature>
<name>A0ABS2Y1N7_POLSP</name>
<reference evidence="9" key="1">
    <citation type="journal article" date="2021" name="Cell">
        <title>Tracing the genetic footprints of vertebrate landing in non-teleost ray-finned fishes.</title>
        <authorList>
            <person name="Bi X."/>
            <person name="Wang K."/>
            <person name="Yang L."/>
            <person name="Pan H."/>
            <person name="Jiang H."/>
            <person name="Wei Q."/>
            <person name="Fang M."/>
            <person name="Yu H."/>
            <person name="Zhu C."/>
            <person name="Cai Y."/>
            <person name="He Y."/>
            <person name="Gan X."/>
            <person name="Zeng H."/>
            <person name="Yu D."/>
            <person name="Zhu Y."/>
            <person name="Jiang H."/>
            <person name="Qiu Q."/>
            <person name="Yang H."/>
            <person name="Zhang Y.E."/>
            <person name="Wang W."/>
            <person name="Zhu M."/>
            <person name="He S."/>
            <person name="Zhang G."/>
        </authorList>
    </citation>
    <scope>NUCLEOTIDE SEQUENCE</scope>
    <source>
        <strain evidence="9">Pddl_001</strain>
    </source>
</reference>
<dbReference type="Pfam" id="PF00019">
    <property type="entry name" value="TGF_beta"/>
    <property type="match status" value="1"/>
</dbReference>
<dbReference type="Gene3D" id="2.10.90.10">
    <property type="entry name" value="Cystine-knot cytokines"/>
    <property type="match status" value="1"/>
</dbReference>
<gene>
    <name evidence="9" type="primary">Nrtn_1</name>
    <name evidence="9" type="ORF">GTO93_0020754</name>
</gene>
<evidence type="ECO:0000256" key="6">
    <source>
        <dbReference type="ARBA" id="ARBA00023157"/>
    </source>
</evidence>
<evidence type="ECO:0000256" key="5">
    <source>
        <dbReference type="ARBA" id="ARBA00023030"/>
    </source>
</evidence>
<evidence type="ECO:0000313" key="9">
    <source>
        <dbReference type="EMBL" id="MBN3280054.1"/>
    </source>
</evidence>
<feature type="non-terminal residue" evidence="9">
    <location>
        <position position="50"/>
    </location>
</feature>
<comment type="similarity">
    <text evidence="2">Belongs to the TGF-beta family. GDNF subfamily.</text>
</comment>
<accession>A0ABS2Y1N7</accession>
<evidence type="ECO:0000313" key="10">
    <source>
        <dbReference type="Proteomes" id="UP001166093"/>
    </source>
</evidence>
<dbReference type="EMBL" id="JAAWVQ010095145">
    <property type="protein sequence ID" value="MBN3280054.1"/>
    <property type="molecule type" value="Genomic_DNA"/>
</dbReference>
<keyword evidence="4" id="KW-0732">Signal</keyword>
<dbReference type="PANTHER" id="PTHR12173">
    <property type="entry name" value="GDNF SUBFAMILY OF TGF-BETA FAMILY"/>
    <property type="match status" value="1"/>
</dbReference>
<dbReference type="PROSITE" id="PS51362">
    <property type="entry name" value="TGF_BETA_2"/>
    <property type="match status" value="1"/>
</dbReference>